<dbReference type="GO" id="GO:0008237">
    <property type="term" value="F:metallopeptidase activity"/>
    <property type="evidence" value="ECO:0007669"/>
    <property type="project" value="UniProtKB-KW"/>
</dbReference>
<gene>
    <name evidence="13" type="ORF">CXB77_03810</name>
</gene>
<dbReference type="Pfam" id="PF05951">
    <property type="entry name" value="Peptidase_M15_2"/>
    <property type="match status" value="1"/>
</dbReference>
<dbReference type="CDD" id="cd14844">
    <property type="entry name" value="Zn-DD-carboxypeptidase_like"/>
    <property type="match status" value="1"/>
</dbReference>
<evidence type="ECO:0000256" key="8">
    <source>
        <dbReference type="ARBA" id="ARBA00023049"/>
    </source>
</evidence>
<dbReference type="EMBL" id="PPGH01000018">
    <property type="protein sequence ID" value="PQJ97105.1"/>
    <property type="molecule type" value="Genomic_DNA"/>
</dbReference>
<evidence type="ECO:0000256" key="11">
    <source>
        <dbReference type="ARBA" id="ARBA00093666"/>
    </source>
</evidence>
<keyword evidence="7" id="KW-0862">Zinc</keyword>
<evidence type="ECO:0000256" key="6">
    <source>
        <dbReference type="ARBA" id="ARBA00022801"/>
    </source>
</evidence>
<dbReference type="RefSeq" id="WP_105072846.1">
    <property type="nucleotide sequence ID" value="NZ_JAFLKP010000011.1"/>
</dbReference>
<dbReference type="GO" id="GO:0046872">
    <property type="term" value="F:metal ion binding"/>
    <property type="evidence" value="ECO:0007669"/>
    <property type="project" value="UniProtKB-KW"/>
</dbReference>
<evidence type="ECO:0000256" key="3">
    <source>
        <dbReference type="ARBA" id="ARBA00022670"/>
    </source>
</evidence>
<organism evidence="13 14">
    <name type="scientific">Chromatium okenii</name>
    <dbReference type="NCBI Taxonomy" id="61644"/>
    <lineage>
        <taxon>Bacteria</taxon>
        <taxon>Pseudomonadati</taxon>
        <taxon>Pseudomonadota</taxon>
        <taxon>Gammaproteobacteria</taxon>
        <taxon>Chromatiales</taxon>
        <taxon>Chromatiaceae</taxon>
        <taxon>Chromatium</taxon>
    </lineage>
</organism>
<feature type="signal peptide" evidence="12">
    <location>
        <begin position="1"/>
        <end position="20"/>
    </location>
</feature>
<comment type="caution">
    <text evidence="13">The sequence shown here is derived from an EMBL/GenBank/DDBJ whole genome shotgun (WGS) entry which is preliminary data.</text>
</comment>
<evidence type="ECO:0000256" key="12">
    <source>
        <dbReference type="SAM" id="SignalP"/>
    </source>
</evidence>
<reference evidence="13 14" key="1">
    <citation type="submission" date="2018-01" db="EMBL/GenBank/DDBJ databases">
        <title>The complete genome sequence of Chromatium okenii LaCa, a purple sulfur bacterium with a turbulent life.</title>
        <authorList>
            <person name="Luedin S.M."/>
            <person name="Liechti N."/>
            <person name="Storelli N."/>
            <person name="Danza F."/>
            <person name="Wittwer M."/>
            <person name="Pothier J.F."/>
            <person name="Tonolla M.A."/>
        </authorList>
    </citation>
    <scope>NUCLEOTIDE SEQUENCE [LARGE SCALE GENOMIC DNA]</scope>
    <source>
        <strain evidence="13 14">LaCa</strain>
    </source>
</reference>
<keyword evidence="9" id="KW-0961">Cell wall biogenesis/degradation</keyword>
<comment type="cofactor">
    <cofactor evidence="1">
        <name>Zn(2+)</name>
        <dbReference type="ChEBI" id="CHEBI:29105"/>
    </cofactor>
</comment>
<keyword evidence="6" id="KW-0378">Hydrolase</keyword>
<dbReference type="Gene3D" id="3.30.1380.10">
    <property type="match status" value="1"/>
</dbReference>
<evidence type="ECO:0000256" key="7">
    <source>
        <dbReference type="ARBA" id="ARBA00022833"/>
    </source>
</evidence>
<keyword evidence="4" id="KW-0479">Metal-binding</keyword>
<evidence type="ECO:0000256" key="1">
    <source>
        <dbReference type="ARBA" id="ARBA00001947"/>
    </source>
</evidence>
<dbReference type="GO" id="GO:0071555">
    <property type="term" value="P:cell wall organization"/>
    <property type="evidence" value="ECO:0007669"/>
    <property type="project" value="UniProtKB-KW"/>
</dbReference>
<keyword evidence="3" id="KW-0645">Protease</keyword>
<dbReference type="AlphaFoldDB" id="A0A2S7XTP4"/>
<dbReference type="PANTHER" id="PTHR37425:SF1">
    <property type="entry name" value="OUTER MEMBRANE PROTEIN"/>
    <property type="match status" value="1"/>
</dbReference>
<dbReference type="SUPFAM" id="SSF55166">
    <property type="entry name" value="Hedgehog/DD-peptidase"/>
    <property type="match status" value="1"/>
</dbReference>
<accession>A0A2S7XTP4</accession>
<evidence type="ECO:0000256" key="9">
    <source>
        <dbReference type="ARBA" id="ARBA00023316"/>
    </source>
</evidence>
<evidence type="ECO:0000256" key="4">
    <source>
        <dbReference type="ARBA" id="ARBA00022723"/>
    </source>
</evidence>
<comment type="pathway">
    <text evidence="2">Cell wall biogenesis; cell wall polysaccharide biosynthesis.</text>
</comment>
<keyword evidence="5 12" id="KW-0732">Signal</keyword>
<dbReference type="InterPro" id="IPR009045">
    <property type="entry name" value="Zn_M74/Hedgehog-like"/>
</dbReference>
<keyword evidence="14" id="KW-1185">Reference proteome</keyword>
<evidence type="ECO:0000313" key="13">
    <source>
        <dbReference type="EMBL" id="PQJ97105.1"/>
    </source>
</evidence>
<dbReference type="InterPro" id="IPR010275">
    <property type="entry name" value="MepK"/>
</dbReference>
<feature type="chain" id="PRO_5015577953" description="Murein endopeptidase K" evidence="12">
    <location>
        <begin position="21"/>
        <end position="175"/>
    </location>
</feature>
<evidence type="ECO:0000256" key="10">
    <source>
        <dbReference type="ARBA" id="ARBA00093448"/>
    </source>
</evidence>
<name>A0A2S7XTP4_9GAMM</name>
<comment type="similarity">
    <text evidence="10">Belongs to the peptidase M15 family.</text>
</comment>
<dbReference type="PANTHER" id="PTHR37425">
    <property type="match status" value="1"/>
</dbReference>
<evidence type="ECO:0000256" key="5">
    <source>
        <dbReference type="ARBA" id="ARBA00022729"/>
    </source>
</evidence>
<dbReference type="OrthoDB" id="9782994at2"/>
<evidence type="ECO:0000256" key="2">
    <source>
        <dbReference type="ARBA" id="ARBA00004776"/>
    </source>
</evidence>
<dbReference type="GO" id="GO:0006508">
    <property type="term" value="P:proteolysis"/>
    <property type="evidence" value="ECO:0007669"/>
    <property type="project" value="UniProtKB-KW"/>
</dbReference>
<evidence type="ECO:0000313" key="14">
    <source>
        <dbReference type="Proteomes" id="UP000239936"/>
    </source>
</evidence>
<dbReference type="Proteomes" id="UP000239936">
    <property type="component" value="Unassembled WGS sequence"/>
</dbReference>
<proteinExistence type="inferred from homology"/>
<protein>
    <recommendedName>
        <fullName evidence="11">Murein endopeptidase K</fullName>
    </recommendedName>
</protein>
<keyword evidence="8" id="KW-0482">Metalloprotease</keyword>
<sequence length="175" mass="20141">MNRRYFLGALLSVAAAPALAKSTFERPRQLSFHHLHSDERISVVYRIGDYYQRDALQRLNVFLRDYRTGDVMPIDPQLYDLLYDVKSHLGDPDARFEVVSAYRSPQTNAMLRNMSDGVARNSFHLRGQAMDVRFPDLSLRHLRDAALNLNRGGVGYYPRSDFVHLDTGSVRHWSA</sequence>